<feature type="chain" id="PRO_5014938674" evidence="1">
    <location>
        <begin position="36"/>
        <end position="126"/>
    </location>
</feature>
<organism evidence="2 3">
    <name type="scientific">Snodgrassella alvi</name>
    <dbReference type="NCBI Taxonomy" id="1196083"/>
    <lineage>
        <taxon>Bacteria</taxon>
        <taxon>Pseudomonadati</taxon>
        <taxon>Pseudomonadota</taxon>
        <taxon>Betaproteobacteria</taxon>
        <taxon>Neisseriales</taxon>
        <taxon>Neisseriaceae</taxon>
        <taxon>Snodgrassella</taxon>
    </lineage>
</organism>
<evidence type="ECO:0000313" key="3">
    <source>
        <dbReference type="Proteomes" id="UP000231484"/>
    </source>
</evidence>
<evidence type="ECO:0000256" key="1">
    <source>
        <dbReference type="SAM" id="SignalP"/>
    </source>
</evidence>
<accession>A0A2N9XQX7</accession>
<protein>
    <submittedName>
        <fullName evidence="2">Uncharacterized protein</fullName>
    </submittedName>
</protein>
<comment type="caution">
    <text evidence="2">The sequence shown here is derived from an EMBL/GenBank/DDBJ whole genome shotgun (WGS) entry which is preliminary data.</text>
</comment>
<gene>
    <name evidence="2" type="ORF">BHC48_05380</name>
</gene>
<dbReference type="NCBIfam" id="NF042415">
    <property type="entry name" value="STY0301_fam"/>
    <property type="match status" value="1"/>
</dbReference>
<evidence type="ECO:0000313" key="2">
    <source>
        <dbReference type="EMBL" id="PIT50732.1"/>
    </source>
</evidence>
<reference evidence="2 3" key="1">
    <citation type="journal article" date="2017" name="MBio">
        <title>Type VI secretion-mediated competition in the bee gut microbiome.</title>
        <authorList>
            <person name="Steele M.I."/>
            <person name="Kwong W.K."/>
            <person name="Powell J.E."/>
            <person name="Whiteley M."/>
            <person name="Moran N.A."/>
        </authorList>
    </citation>
    <scope>NUCLEOTIDE SEQUENCE [LARGE SCALE GENOMIC DNA]</scope>
    <source>
        <strain evidence="2 3">Occ4-2</strain>
    </source>
</reference>
<proteinExistence type="predicted"/>
<dbReference type="InterPro" id="IPR049973">
    <property type="entry name" value="STY0301-like"/>
</dbReference>
<name>A0A2N9XQX7_9NEIS</name>
<dbReference type="EMBL" id="MEIQ01000033">
    <property type="protein sequence ID" value="PIT50732.1"/>
    <property type="molecule type" value="Genomic_DNA"/>
</dbReference>
<sequence length="126" mass="14205">MFQMIGLNFMLLNNKKITILFTSLLLSLLSINCLAQTPVVSCPATFSDKHAVYRLFNASLYDGPITNNAELVPEFKKEKAIWDIDPRIDPYLVCEYAGTRHTIVFYAKGATYCEKSKTPVQAKCMS</sequence>
<dbReference type="AlphaFoldDB" id="A0A2N9XQX7"/>
<keyword evidence="1" id="KW-0732">Signal</keyword>
<feature type="signal peptide" evidence="1">
    <location>
        <begin position="1"/>
        <end position="35"/>
    </location>
</feature>
<dbReference type="Proteomes" id="UP000231484">
    <property type="component" value="Unassembled WGS sequence"/>
</dbReference>